<feature type="transmembrane region" description="Helical" evidence="1">
    <location>
        <begin position="20"/>
        <end position="41"/>
    </location>
</feature>
<dbReference type="EMBL" id="JAEPES010000005">
    <property type="protein sequence ID" value="MBK4348775.1"/>
    <property type="molecule type" value="Genomic_DNA"/>
</dbReference>
<organism evidence="2 3">
    <name type="scientific">Lacisediminihabitans changchengi</name>
    <dbReference type="NCBI Taxonomy" id="2787634"/>
    <lineage>
        <taxon>Bacteria</taxon>
        <taxon>Bacillati</taxon>
        <taxon>Actinomycetota</taxon>
        <taxon>Actinomycetes</taxon>
        <taxon>Micrococcales</taxon>
        <taxon>Microbacteriaceae</taxon>
        <taxon>Lacisediminihabitans</taxon>
    </lineage>
</organism>
<evidence type="ECO:0000256" key="1">
    <source>
        <dbReference type="SAM" id="Phobius"/>
    </source>
</evidence>
<feature type="transmembrane region" description="Helical" evidence="1">
    <location>
        <begin position="132"/>
        <end position="151"/>
    </location>
</feature>
<sequence>MSAPERTRQQLDPIGTTGVASISVVLLLCLLGYCAIATLAVGDRIRFPLVAIAALVTLAVGVGLAAVSVSPYRAPLRQGRHLVTLGVLLCAAVLAEVSTWGVPVLGWQSWGPIAVGGLLLVLGPFRPARELICSGAVASLFLGFLVLVEAGDYPRDVPAIVAVLAQVTPVLALCFAGSAYSLGVTRQLLRWQQDVAESNGEIVDQLRSGIATSVRNDRITTLDREVIPFFSRILAAGTVTDADRDRAREIAQSIRSIMVAEVDRSWLEVMIETAGGEGPGRSGAAAAVIRDPDRLAAHMFVEQRTAMRALISALRDQQGFTRDDLDIIISADGDLCRVDVAARVEANTYPRSTFVPYLALLRSAFDEVEMDFDPPSLRIRFSYEQH</sequence>
<keyword evidence="1" id="KW-1133">Transmembrane helix</keyword>
<feature type="transmembrane region" description="Helical" evidence="1">
    <location>
        <begin position="47"/>
        <end position="70"/>
    </location>
</feature>
<feature type="transmembrane region" description="Helical" evidence="1">
    <location>
        <begin position="82"/>
        <end position="101"/>
    </location>
</feature>
<evidence type="ECO:0000313" key="3">
    <source>
        <dbReference type="Proteomes" id="UP000636458"/>
    </source>
</evidence>
<name>A0A934SNQ3_9MICO</name>
<gene>
    <name evidence="2" type="ORF">IV501_14130</name>
</gene>
<dbReference type="AlphaFoldDB" id="A0A934SNQ3"/>
<dbReference type="Proteomes" id="UP000636458">
    <property type="component" value="Unassembled WGS sequence"/>
</dbReference>
<keyword evidence="1" id="KW-0812">Transmembrane</keyword>
<reference evidence="2" key="1">
    <citation type="submission" date="2021-01" db="EMBL/GenBank/DDBJ databases">
        <title>Lacisediminihabitans sp. nov. strain G11-30, isolated from Antarctic Soil.</title>
        <authorList>
            <person name="Li J."/>
        </authorList>
    </citation>
    <scope>NUCLEOTIDE SEQUENCE</scope>
    <source>
        <strain evidence="2">G11-30</strain>
    </source>
</reference>
<feature type="transmembrane region" description="Helical" evidence="1">
    <location>
        <begin position="157"/>
        <end position="182"/>
    </location>
</feature>
<evidence type="ECO:0000313" key="2">
    <source>
        <dbReference type="EMBL" id="MBK4348775.1"/>
    </source>
</evidence>
<accession>A0A934SNQ3</accession>
<proteinExistence type="predicted"/>
<dbReference type="RefSeq" id="WP_200557019.1">
    <property type="nucleotide sequence ID" value="NZ_JAEPES010000005.1"/>
</dbReference>
<keyword evidence="1" id="KW-0472">Membrane</keyword>
<keyword evidence="3" id="KW-1185">Reference proteome</keyword>
<feature type="transmembrane region" description="Helical" evidence="1">
    <location>
        <begin position="107"/>
        <end position="125"/>
    </location>
</feature>
<protein>
    <submittedName>
        <fullName evidence="2">Uncharacterized protein</fullName>
    </submittedName>
</protein>
<comment type="caution">
    <text evidence="2">The sequence shown here is derived from an EMBL/GenBank/DDBJ whole genome shotgun (WGS) entry which is preliminary data.</text>
</comment>